<reference evidence="1 2" key="1">
    <citation type="submission" date="2020-03" db="EMBL/GenBank/DDBJ databases">
        <title>Draft genome sequence of environmentally isolated cultures.</title>
        <authorList>
            <person name="Wilson H.S."/>
            <person name="De Leon M.E."/>
        </authorList>
    </citation>
    <scope>NUCLEOTIDE SEQUENCE [LARGE SCALE GENOMIC DNA]</scope>
    <source>
        <strain evidence="1 2">HSC-31F16</strain>
    </source>
</reference>
<proteinExistence type="predicted"/>
<dbReference type="RefSeq" id="WP_166453347.1">
    <property type="nucleotide sequence ID" value="NZ_JAAOMA010000036.1"/>
</dbReference>
<sequence>MSSPPKKKGASLTKKIKLGPLKSLENSRPQRIFSIVKTGRSGRAGKLLFSQQKTTRRPLGFRCGATWFQFK</sequence>
<comment type="caution">
    <text evidence="1">The sequence shown here is derived from an EMBL/GenBank/DDBJ whole genome shotgun (WGS) entry which is preliminary data.</text>
</comment>
<evidence type="ECO:0000313" key="1">
    <source>
        <dbReference type="EMBL" id="NHR07567.1"/>
    </source>
</evidence>
<keyword evidence="2" id="KW-1185">Reference proteome</keyword>
<dbReference type="Proteomes" id="UP001515641">
    <property type="component" value="Unassembled WGS sequence"/>
</dbReference>
<protein>
    <submittedName>
        <fullName evidence="1">Uncharacterized protein</fullName>
    </submittedName>
</protein>
<gene>
    <name evidence="1" type="ORF">HA052_20470</name>
</gene>
<name>A0ABX0L6Y7_9NEIS</name>
<organism evidence="1 2">
    <name type="scientific">Chromobacterium fluminis</name>
    <dbReference type="NCBI Taxonomy" id="3044269"/>
    <lineage>
        <taxon>Bacteria</taxon>
        <taxon>Pseudomonadati</taxon>
        <taxon>Pseudomonadota</taxon>
        <taxon>Betaproteobacteria</taxon>
        <taxon>Neisseriales</taxon>
        <taxon>Chromobacteriaceae</taxon>
        <taxon>Chromobacterium</taxon>
    </lineage>
</organism>
<accession>A0ABX0L6Y7</accession>
<evidence type="ECO:0000313" key="2">
    <source>
        <dbReference type="Proteomes" id="UP001515641"/>
    </source>
</evidence>
<dbReference type="EMBL" id="JAAOMA010000036">
    <property type="protein sequence ID" value="NHR07567.1"/>
    <property type="molecule type" value="Genomic_DNA"/>
</dbReference>